<evidence type="ECO:0000313" key="1">
    <source>
        <dbReference type="EMBL" id="ETK03044.1"/>
    </source>
</evidence>
<comment type="caution">
    <text evidence="1">The sequence shown here is derived from an EMBL/GenBank/DDBJ whole genome shotgun (WGS) entry which is preliminary data.</text>
</comment>
<reference evidence="1 2" key="1">
    <citation type="submission" date="2013-11" db="EMBL/GenBank/DDBJ databases">
        <title>Single cell genomics of uncultured Tannerella BU063 (oral taxon 286).</title>
        <authorList>
            <person name="Beall C.J."/>
            <person name="Campbell A.G."/>
            <person name="Griffen A.L."/>
            <person name="Podar M."/>
            <person name="Leys E.J."/>
        </authorList>
    </citation>
    <scope>NUCLEOTIDE SEQUENCE [LARGE SCALE GENOMIC DNA]</scope>
    <source>
        <strain evidence="1">Cell 2</strain>
    </source>
</reference>
<name>W2C762_9BACT</name>
<feature type="non-terminal residue" evidence="1">
    <location>
        <position position="31"/>
    </location>
</feature>
<dbReference type="Proteomes" id="UP000018837">
    <property type="component" value="Unassembled WGS sequence"/>
</dbReference>
<protein>
    <submittedName>
        <fullName evidence="1">Uncharacterized protein</fullName>
    </submittedName>
</protein>
<dbReference type="EMBL" id="AYUF01000129">
    <property type="protein sequence ID" value="ETK03044.1"/>
    <property type="molecule type" value="Genomic_DNA"/>
</dbReference>
<proteinExistence type="predicted"/>
<gene>
    <name evidence="1" type="ORF">N425_00560</name>
</gene>
<dbReference type="AlphaFoldDB" id="W2C762"/>
<dbReference type="Pfam" id="PF19514">
    <property type="entry name" value="MobC_2"/>
    <property type="match status" value="1"/>
</dbReference>
<organism evidence="1 2">
    <name type="scientific">Tannerella sp. oral taxon BU063 isolate Cell 2</name>
    <dbReference type="NCBI Taxonomy" id="1411148"/>
    <lineage>
        <taxon>Bacteria</taxon>
        <taxon>Pseudomonadati</taxon>
        <taxon>Bacteroidota</taxon>
        <taxon>Bacteroidia</taxon>
        <taxon>Bacteroidales</taxon>
        <taxon>Tannerellaceae</taxon>
        <taxon>Tannerella</taxon>
    </lineage>
</organism>
<sequence length="31" mass="3469">MKSNFTEKKAFAMLTKLEKLTLELAIIGGEI</sequence>
<dbReference type="InterPro" id="IPR045788">
    <property type="entry name" value="MobC_2"/>
</dbReference>
<evidence type="ECO:0000313" key="2">
    <source>
        <dbReference type="Proteomes" id="UP000018837"/>
    </source>
</evidence>
<accession>W2C762</accession>